<dbReference type="GO" id="GO:0030170">
    <property type="term" value="F:pyridoxal phosphate binding"/>
    <property type="evidence" value="ECO:0007669"/>
    <property type="project" value="InterPro"/>
</dbReference>
<dbReference type="Proteomes" id="UP000242180">
    <property type="component" value="Unassembled WGS sequence"/>
</dbReference>
<comment type="caution">
    <text evidence="11">The sequence shown here is derived from an EMBL/GenBank/DDBJ whole genome shotgun (WGS) entry which is preliminary data.</text>
</comment>
<comment type="catalytic activity">
    <reaction evidence="6 9">
        <text>L-glutamate + H(+) = 4-aminobutanoate + CO2</text>
        <dbReference type="Rhea" id="RHEA:17785"/>
        <dbReference type="ChEBI" id="CHEBI:15378"/>
        <dbReference type="ChEBI" id="CHEBI:16526"/>
        <dbReference type="ChEBI" id="CHEBI:29985"/>
        <dbReference type="ChEBI" id="CHEBI:59888"/>
        <dbReference type="EC" id="4.1.1.15"/>
    </reaction>
</comment>
<comment type="similarity">
    <text evidence="2 8">Belongs to the group II decarboxylase family.</text>
</comment>
<proteinExistence type="inferred from homology"/>
<dbReference type="NCBIfam" id="TIGR01788">
    <property type="entry name" value="Glu-decarb-GAD"/>
    <property type="match status" value="1"/>
</dbReference>
<dbReference type="Gene3D" id="3.90.1150.160">
    <property type="match status" value="1"/>
</dbReference>
<feature type="region of interest" description="Disordered" evidence="10">
    <location>
        <begin position="547"/>
        <end position="579"/>
    </location>
</feature>
<dbReference type="FunFam" id="4.10.280.50:FF:000001">
    <property type="entry name" value="Glutamate decarboxylase"/>
    <property type="match status" value="1"/>
</dbReference>
<dbReference type="FunFam" id="3.40.640.10:FF:000017">
    <property type="entry name" value="Glutamate decarboxylase"/>
    <property type="match status" value="1"/>
</dbReference>
<dbReference type="Gene3D" id="4.10.280.50">
    <property type="match status" value="1"/>
</dbReference>
<sequence length="579" mass="65805">MMTILGLLFFQHLFLSLSLSLSSFLFFCARPRCISITMLQKHLTSESAVRLHEERRGRKPNTDMQLSSLAYSSRYATQDVPKFEIPENSAEPQVAYQLIHDELELDGRPAMNCASFVHTWMEPQADKLIMENIAKNLSDQDEYPSTMRIQERCISIIGNLWHAQEAIGTATVGSSEALMLGGLALKKMWQNQRKAQGKDASKPNIIFGNNAQVALEKFARYFDVEERLIPVTADSHHVLDVEKAVEACDENTIGIFIILGSTYTGHFEDVKRLSQLLDEHEKKTGHSINIHVDAASGGFVAPFAFPGLEWDFRLPRVVSINASGHKFGLSYAGVGWVLWRSSDFLPKELIFELHYLGGTQYSFNLNFSRPACFMISQYYNLIRLGREGYTRIVENDLSNARLLSEALEESGIFDLVSDMHRADGVFGWQNKRSTKDMAKEKGKKSGMTNYNPSLPVVSFKLTDEFKEKHKHVKQSAISTLLRTNGWIVPNYALPPNEDKIEILRVVVRESLSRDMVHRLVDDILQTTDLLTRVDSEMQTSEYAPLEYISEANKRPRTDNDHAKDEHKDVKKPRTYARTC</sequence>
<feature type="compositionally biased region" description="Basic residues" evidence="10">
    <location>
        <begin position="569"/>
        <end position="579"/>
    </location>
</feature>
<dbReference type="PANTHER" id="PTHR43321">
    <property type="entry name" value="GLUTAMATE DECARBOXYLASE"/>
    <property type="match status" value="1"/>
</dbReference>
<feature type="modified residue" description="N6-(pyridoxal phosphate)lysine" evidence="7">
    <location>
        <position position="326"/>
    </location>
</feature>
<keyword evidence="12" id="KW-1185">Reference proteome</keyword>
<evidence type="ECO:0000313" key="12">
    <source>
        <dbReference type="Proteomes" id="UP000242180"/>
    </source>
</evidence>
<evidence type="ECO:0000256" key="7">
    <source>
        <dbReference type="PIRSR" id="PIRSR602129-50"/>
    </source>
</evidence>
<dbReference type="EMBL" id="MCGN01000010">
    <property type="protein sequence ID" value="ORY92234.1"/>
    <property type="molecule type" value="Genomic_DNA"/>
</dbReference>
<dbReference type="InterPro" id="IPR015424">
    <property type="entry name" value="PyrdxlP-dep_Trfase"/>
</dbReference>
<evidence type="ECO:0000256" key="6">
    <source>
        <dbReference type="ARBA" id="ARBA00048868"/>
    </source>
</evidence>
<evidence type="ECO:0000256" key="3">
    <source>
        <dbReference type="ARBA" id="ARBA00012421"/>
    </source>
</evidence>
<keyword evidence="5 8" id="KW-0456">Lyase</keyword>
<dbReference type="STRING" id="13706.A0A1X2H365"/>
<dbReference type="OrthoDB" id="5152799at2759"/>
<keyword evidence="4 7" id="KW-0663">Pyridoxal phosphate</keyword>
<dbReference type="OMA" id="KNIMQNC"/>
<evidence type="ECO:0000256" key="5">
    <source>
        <dbReference type="ARBA" id="ARBA00023239"/>
    </source>
</evidence>
<gene>
    <name evidence="11" type="ORF">BCR43DRAFT_85481</name>
</gene>
<dbReference type="GO" id="GO:0006538">
    <property type="term" value="P:L-glutamate catabolic process"/>
    <property type="evidence" value="ECO:0007669"/>
    <property type="project" value="EnsemblFungi"/>
</dbReference>
<protein>
    <recommendedName>
        <fullName evidence="3 9">Glutamate decarboxylase</fullName>
        <ecNumber evidence="3 9">4.1.1.15</ecNumber>
    </recommendedName>
</protein>
<dbReference type="GO" id="GO:0034599">
    <property type="term" value="P:cellular response to oxidative stress"/>
    <property type="evidence" value="ECO:0007669"/>
    <property type="project" value="EnsemblFungi"/>
</dbReference>
<feature type="compositionally biased region" description="Basic and acidic residues" evidence="10">
    <location>
        <begin position="551"/>
        <end position="568"/>
    </location>
</feature>
<name>A0A1X2H365_SYNRA</name>
<comment type="cofactor">
    <cofactor evidence="1 7 8">
        <name>pyridoxal 5'-phosphate</name>
        <dbReference type="ChEBI" id="CHEBI:597326"/>
    </cofactor>
</comment>
<dbReference type="AlphaFoldDB" id="A0A1X2H365"/>
<dbReference type="InterPro" id="IPR002129">
    <property type="entry name" value="PyrdxlP-dep_de-COase"/>
</dbReference>
<dbReference type="Gene3D" id="3.40.640.10">
    <property type="entry name" value="Type I PLP-dependent aspartate aminotransferase-like (Major domain)"/>
    <property type="match status" value="1"/>
</dbReference>
<dbReference type="InterPro" id="IPR010107">
    <property type="entry name" value="Glutamate_decarboxylase"/>
</dbReference>
<dbReference type="EC" id="4.1.1.15" evidence="3 9"/>
<evidence type="ECO:0000256" key="10">
    <source>
        <dbReference type="SAM" id="MobiDB-lite"/>
    </source>
</evidence>
<dbReference type="GO" id="GO:0005829">
    <property type="term" value="C:cytosol"/>
    <property type="evidence" value="ECO:0007669"/>
    <property type="project" value="TreeGrafter"/>
</dbReference>
<evidence type="ECO:0000256" key="1">
    <source>
        <dbReference type="ARBA" id="ARBA00001933"/>
    </source>
</evidence>
<dbReference type="GO" id="GO:0004351">
    <property type="term" value="F:glutamate decarboxylase activity"/>
    <property type="evidence" value="ECO:0007669"/>
    <property type="project" value="UniProtKB-EC"/>
</dbReference>
<evidence type="ECO:0000256" key="8">
    <source>
        <dbReference type="RuleBase" id="RU000382"/>
    </source>
</evidence>
<dbReference type="InParanoid" id="A0A1X2H365"/>
<reference evidence="11 12" key="1">
    <citation type="submission" date="2016-07" db="EMBL/GenBank/DDBJ databases">
        <title>Pervasive Adenine N6-methylation of Active Genes in Fungi.</title>
        <authorList>
            <consortium name="DOE Joint Genome Institute"/>
            <person name="Mondo S.J."/>
            <person name="Dannebaum R.O."/>
            <person name="Kuo R.C."/>
            <person name="Labutti K."/>
            <person name="Haridas S."/>
            <person name="Kuo A."/>
            <person name="Salamov A."/>
            <person name="Ahrendt S.R."/>
            <person name="Lipzen A."/>
            <person name="Sullivan W."/>
            <person name="Andreopoulos W.B."/>
            <person name="Clum A."/>
            <person name="Lindquist E."/>
            <person name="Daum C."/>
            <person name="Ramamoorthy G.K."/>
            <person name="Gryganskyi A."/>
            <person name="Culley D."/>
            <person name="Magnuson J.K."/>
            <person name="James T.Y."/>
            <person name="O'Malley M.A."/>
            <person name="Stajich J.E."/>
            <person name="Spatafora J.W."/>
            <person name="Visel A."/>
            <person name="Grigoriev I.V."/>
        </authorList>
    </citation>
    <scope>NUCLEOTIDE SEQUENCE [LARGE SCALE GENOMIC DNA]</scope>
    <source>
        <strain evidence="11 12">NRRL 2496</strain>
    </source>
</reference>
<keyword evidence="9" id="KW-0210">Decarboxylase</keyword>
<evidence type="ECO:0000256" key="2">
    <source>
        <dbReference type="ARBA" id="ARBA00009533"/>
    </source>
</evidence>
<dbReference type="Pfam" id="PF00282">
    <property type="entry name" value="Pyridoxal_deC"/>
    <property type="match status" value="1"/>
</dbReference>
<dbReference type="SUPFAM" id="SSF53383">
    <property type="entry name" value="PLP-dependent transferases"/>
    <property type="match status" value="1"/>
</dbReference>
<dbReference type="InterPro" id="IPR015421">
    <property type="entry name" value="PyrdxlP-dep_Trfase_major"/>
</dbReference>
<accession>A0A1X2H365</accession>
<evidence type="ECO:0000313" key="11">
    <source>
        <dbReference type="EMBL" id="ORY92234.1"/>
    </source>
</evidence>
<evidence type="ECO:0000256" key="4">
    <source>
        <dbReference type="ARBA" id="ARBA00022898"/>
    </source>
</evidence>
<evidence type="ECO:0000256" key="9">
    <source>
        <dbReference type="RuleBase" id="RU361171"/>
    </source>
</evidence>
<dbReference type="PANTHER" id="PTHR43321:SF3">
    <property type="entry name" value="GLUTAMATE DECARBOXYLASE"/>
    <property type="match status" value="1"/>
</dbReference>
<organism evidence="11 12">
    <name type="scientific">Syncephalastrum racemosum</name>
    <name type="common">Filamentous fungus</name>
    <dbReference type="NCBI Taxonomy" id="13706"/>
    <lineage>
        <taxon>Eukaryota</taxon>
        <taxon>Fungi</taxon>
        <taxon>Fungi incertae sedis</taxon>
        <taxon>Mucoromycota</taxon>
        <taxon>Mucoromycotina</taxon>
        <taxon>Mucoromycetes</taxon>
        <taxon>Mucorales</taxon>
        <taxon>Syncephalastraceae</taxon>
        <taxon>Syncephalastrum</taxon>
    </lineage>
</organism>